<keyword evidence="3" id="KW-0805">Transcription regulation</keyword>
<gene>
    <name evidence="7" type="ORF">KR76_04725</name>
</gene>
<dbReference type="InterPro" id="IPR004839">
    <property type="entry name" value="Aminotransferase_I/II_large"/>
</dbReference>
<evidence type="ECO:0000256" key="1">
    <source>
        <dbReference type="ARBA" id="ARBA00005384"/>
    </source>
</evidence>
<dbReference type="STRING" id="2045.KR76_04725"/>
<dbReference type="GO" id="GO:0003700">
    <property type="term" value="F:DNA-binding transcription factor activity"/>
    <property type="evidence" value="ECO:0007669"/>
    <property type="project" value="InterPro"/>
</dbReference>
<dbReference type="EMBL" id="CP009896">
    <property type="protein sequence ID" value="AIY16239.2"/>
    <property type="molecule type" value="Genomic_DNA"/>
</dbReference>
<comment type="similarity">
    <text evidence="1">In the C-terminal section; belongs to the class-I pyridoxal-phosphate-dependent aminotransferase family.</text>
</comment>
<keyword evidence="4" id="KW-0238">DNA-binding</keyword>
<dbReference type="PRINTS" id="PR00035">
    <property type="entry name" value="HTHGNTR"/>
</dbReference>
<dbReference type="Pfam" id="PF00155">
    <property type="entry name" value="Aminotran_1_2"/>
    <property type="match status" value="1"/>
</dbReference>
<name>A0A0A1DG15_NOCSI</name>
<keyword evidence="8" id="KW-1185">Reference proteome</keyword>
<dbReference type="SMART" id="SM00345">
    <property type="entry name" value="HTH_GNTR"/>
    <property type="match status" value="1"/>
</dbReference>
<evidence type="ECO:0000313" key="8">
    <source>
        <dbReference type="Proteomes" id="UP000030300"/>
    </source>
</evidence>
<dbReference type="PANTHER" id="PTHR46577:SF1">
    <property type="entry name" value="HTH-TYPE TRANSCRIPTIONAL REGULATORY PROTEIN GABR"/>
    <property type="match status" value="1"/>
</dbReference>
<evidence type="ECO:0000256" key="2">
    <source>
        <dbReference type="ARBA" id="ARBA00022898"/>
    </source>
</evidence>
<sequence>MSSWHHGGRQVACEHGPLPATIDRPLPMLPLRLDRTDPRPLGTQLADQVRRLVLDGVLARGDRMPATRRLAADLGVSRSVVEQAFDQLLAEGWLEARQGAGTWIAGGTAAPPAAPARRRSAGRERELVMLDAGTPWIDPRHQAVWRRAWREVSVATPPRGYDDARGLPELRALLADRLGRTRGVVVDADRVRLTGGTGAGLRNLLAVLPPGAVAVEDPGYRAAVATVGEAGRAVRDLPALAPVTDLAGCAAAYVTPAHQHPLGRVLPAADRLTLLATARRDGALVVEDDYDSEFRYDVAPVPALAALDREQVAYLGTASKAILPSLRLGWSVVPDRLLDRYDAHRGLTHDVPPWPVQRALVTLLRDGYVDAVVRSARRVYAERAPRVVAALSPYAELAGPVAGMYSTWLLPHARAVRARAAAEEAGFRVNLLRDYCRSAVLSGLVVGFGGPTDAELDRALEVLAGSLSSPARRS</sequence>
<reference evidence="7 8" key="1">
    <citation type="journal article" date="2015" name="Genome Announc.">
        <title>Complete Genome Sequence of Steroid-Transforming Nocardioides simplex VKM Ac-2033D.</title>
        <authorList>
            <person name="Shtratnikova V.Y."/>
            <person name="Schelkunov M.I."/>
            <person name="Pekov Y.A."/>
            <person name="Fokina V.V."/>
            <person name="Logacheva M.D."/>
            <person name="Sokolov S.L."/>
            <person name="Bragin E.Y."/>
            <person name="Ashapkin V.V."/>
            <person name="Donova M.V."/>
        </authorList>
    </citation>
    <scope>NUCLEOTIDE SEQUENCE [LARGE SCALE GENOMIC DNA]</scope>
    <source>
        <strain evidence="7 8">VKM Ac-2033D</strain>
    </source>
</reference>
<dbReference type="InterPro" id="IPR036390">
    <property type="entry name" value="WH_DNA-bd_sf"/>
</dbReference>
<evidence type="ECO:0000256" key="4">
    <source>
        <dbReference type="ARBA" id="ARBA00023125"/>
    </source>
</evidence>
<protein>
    <submittedName>
        <fullName evidence="7">Putative transcriptional regulator of pyridoxine metabolism</fullName>
    </submittedName>
</protein>
<dbReference type="CDD" id="cd00609">
    <property type="entry name" value="AAT_like"/>
    <property type="match status" value="1"/>
</dbReference>
<keyword evidence="5" id="KW-0804">Transcription</keyword>
<proteinExistence type="inferred from homology"/>
<dbReference type="Proteomes" id="UP000030300">
    <property type="component" value="Chromosome"/>
</dbReference>
<dbReference type="InterPro" id="IPR000524">
    <property type="entry name" value="Tscrpt_reg_HTH_GntR"/>
</dbReference>
<evidence type="ECO:0000313" key="7">
    <source>
        <dbReference type="EMBL" id="AIY16239.2"/>
    </source>
</evidence>
<dbReference type="SUPFAM" id="SSF46785">
    <property type="entry name" value="Winged helix' DNA-binding domain"/>
    <property type="match status" value="1"/>
</dbReference>
<dbReference type="InterPro" id="IPR036388">
    <property type="entry name" value="WH-like_DNA-bd_sf"/>
</dbReference>
<dbReference type="KEGG" id="psim:KR76_04725"/>
<dbReference type="GO" id="GO:0003677">
    <property type="term" value="F:DNA binding"/>
    <property type="evidence" value="ECO:0007669"/>
    <property type="project" value="UniProtKB-KW"/>
</dbReference>
<dbReference type="InterPro" id="IPR015424">
    <property type="entry name" value="PyrdxlP-dep_Trfase"/>
</dbReference>
<dbReference type="Gene3D" id="3.40.640.10">
    <property type="entry name" value="Type I PLP-dependent aspartate aminotransferase-like (Major domain)"/>
    <property type="match status" value="1"/>
</dbReference>
<dbReference type="PROSITE" id="PS50949">
    <property type="entry name" value="HTH_GNTR"/>
    <property type="match status" value="1"/>
</dbReference>
<organism evidence="7 8">
    <name type="scientific">Nocardioides simplex</name>
    <name type="common">Arthrobacter simplex</name>
    <dbReference type="NCBI Taxonomy" id="2045"/>
    <lineage>
        <taxon>Bacteria</taxon>
        <taxon>Bacillati</taxon>
        <taxon>Actinomycetota</taxon>
        <taxon>Actinomycetes</taxon>
        <taxon>Propionibacteriales</taxon>
        <taxon>Nocardioidaceae</taxon>
        <taxon>Pimelobacter</taxon>
    </lineage>
</organism>
<dbReference type="AlphaFoldDB" id="A0A0A1DG15"/>
<accession>A0A0A1DG15</accession>
<keyword evidence="2" id="KW-0663">Pyridoxal phosphate</keyword>
<evidence type="ECO:0000256" key="3">
    <source>
        <dbReference type="ARBA" id="ARBA00023015"/>
    </source>
</evidence>
<dbReference type="InterPro" id="IPR051446">
    <property type="entry name" value="HTH_trans_reg/aminotransferase"/>
</dbReference>
<dbReference type="GO" id="GO:0030170">
    <property type="term" value="F:pyridoxal phosphate binding"/>
    <property type="evidence" value="ECO:0007669"/>
    <property type="project" value="InterPro"/>
</dbReference>
<feature type="domain" description="HTH gntR-type" evidence="6">
    <location>
        <begin position="39"/>
        <end position="107"/>
    </location>
</feature>
<evidence type="ECO:0000259" key="6">
    <source>
        <dbReference type="PROSITE" id="PS50949"/>
    </source>
</evidence>
<dbReference type="CDD" id="cd07377">
    <property type="entry name" value="WHTH_GntR"/>
    <property type="match status" value="1"/>
</dbReference>
<dbReference type="SUPFAM" id="SSF53383">
    <property type="entry name" value="PLP-dependent transferases"/>
    <property type="match status" value="1"/>
</dbReference>
<evidence type="ECO:0000256" key="5">
    <source>
        <dbReference type="ARBA" id="ARBA00023163"/>
    </source>
</evidence>
<dbReference type="InterPro" id="IPR015421">
    <property type="entry name" value="PyrdxlP-dep_Trfase_major"/>
</dbReference>
<dbReference type="Pfam" id="PF00392">
    <property type="entry name" value="GntR"/>
    <property type="match status" value="1"/>
</dbReference>
<dbReference type="Gene3D" id="1.10.10.10">
    <property type="entry name" value="Winged helix-like DNA-binding domain superfamily/Winged helix DNA-binding domain"/>
    <property type="match status" value="1"/>
</dbReference>
<dbReference type="PANTHER" id="PTHR46577">
    <property type="entry name" value="HTH-TYPE TRANSCRIPTIONAL REGULATORY PROTEIN GABR"/>
    <property type="match status" value="1"/>
</dbReference>
<dbReference type="eggNOG" id="COG1167">
    <property type="taxonomic scope" value="Bacteria"/>
</dbReference>
<dbReference type="HOGENOM" id="CLU_017584_0_1_11"/>